<comment type="subcellular location">
    <subcellularLocation>
        <location evidence="1">Cell inner membrane</location>
        <topology evidence="1">Multi-pass membrane protein</topology>
    </subcellularLocation>
    <subcellularLocation>
        <location evidence="18">Cell membrane</location>
        <topology evidence="18">Multi-pass membrane protein</topology>
    </subcellularLocation>
</comment>
<keyword evidence="6 18" id="KW-0645">Protease</keyword>
<dbReference type="InterPro" id="IPR014032">
    <property type="entry name" value="Peptidase_A24A_bac"/>
</dbReference>
<evidence type="ECO:0000256" key="5">
    <source>
        <dbReference type="ARBA" id="ARBA00022603"/>
    </source>
</evidence>
<dbReference type="FunFam" id="1.20.120.1220:FF:000001">
    <property type="entry name" value="Type 4 prepilin-like proteins leader peptide-processing enzyme"/>
    <property type="match status" value="1"/>
</dbReference>
<feature type="transmembrane region" description="Helical" evidence="19">
    <location>
        <begin position="129"/>
        <end position="146"/>
    </location>
</feature>
<evidence type="ECO:0000256" key="1">
    <source>
        <dbReference type="ARBA" id="ARBA00004429"/>
    </source>
</evidence>
<keyword evidence="11 19" id="KW-1133">Transmembrane helix</keyword>
<dbReference type="RefSeq" id="WP_047250713.1">
    <property type="nucleotide sequence ID" value="NZ_CP011367.1"/>
</dbReference>
<keyword evidence="13 18" id="KW-0511">Multifunctional enzyme</keyword>
<evidence type="ECO:0000256" key="15">
    <source>
        <dbReference type="ARBA" id="ARBA00067082"/>
    </source>
</evidence>
<gene>
    <name evidence="22" type="ORF">TVD_02255</name>
</gene>
<keyword evidence="7 18" id="KW-0808">Transferase</keyword>
<feature type="transmembrane region" description="Helical" evidence="19">
    <location>
        <begin position="158"/>
        <end position="175"/>
    </location>
</feature>
<dbReference type="GO" id="GO:0032259">
    <property type="term" value="P:methylation"/>
    <property type="evidence" value="ECO:0007669"/>
    <property type="project" value="UniProtKB-KW"/>
</dbReference>
<feature type="domain" description="Prepilin type IV endopeptidase peptidase" evidence="20">
    <location>
        <begin position="135"/>
        <end position="244"/>
    </location>
</feature>
<keyword evidence="4" id="KW-0997">Cell inner membrane</keyword>
<dbReference type="GO" id="GO:0006465">
    <property type="term" value="P:signal peptide processing"/>
    <property type="evidence" value="ECO:0007669"/>
    <property type="project" value="TreeGrafter"/>
</dbReference>
<feature type="domain" description="Prepilin peptidase A24 N-terminal" evidence="21">
    <location>
        <begin position="19"/>
        <end position="124"/>
    </location>
</feature>
<dbReference type="Gene3D" id="1.20.120.1220">
    <property type="match status" value="1"/>
</dbReference>
<dbReference type="EC" id="2.1.1.-" evidence="18"/>
<evidence type="ECO:0000256" key="6">
    <source>
        <dbReference type="ARBA" id="ARBA00022670"/>
    </source>
</evidence>
<organism evidence="22 23">
    <name type="scientific">Thioalkalivibrio versutus</name>
    <dbReference type="NCBI Taxonomy" id="106634"/>
    <lineage>
        <taxon>Bacteria</taxon>
        <taxon>Pseudomonadati</taxon>
        <taxon>Pseudomonadota</taxon>
        <taxon>Gammaproteobacteria</taxon>
        <taxon>Chromatiales</taxon>
        <taxon>Ectothiorhodospiraceae</taxon>
        <taxon>Thioalkalivibrio</taxon>
    </lineage>
</organism>
<evidence type="ECO:0000256" key="19">
    <source>
        <dbReference type="SAM" id="Phobius"/>
    </source>
</evidence>
<evidence type="ECO:0000256" key="13">
    <source>
        <dbReference type="ARBA" id="ARBA00023268"/>
    </source>
</evidence>
<evidence type="ECO:0000256" key="11">
    <source>
        <dbReference type="ARBA" id="ARBA00022989"/>
    </source>
</evidence>
<evidence type="ECO:0000256" key="12">
    <source>
        <dbReference type="ARBA" id="ARBA00023136"/>
    </source>
</evidence>
<evidence type="ECO:0000256" key="8">
    <source>
        <dbReference type="ARBA" id="ARBA00022691"/>
    </source>
</evidence>
<sequence>MLAEIGAQLGGWALPVAGVFGLLIGSFLNVVIARLPVMLEREWETEARAILEHAPNDERVRFDLIRPRSRCPQCQRPIRALENVPILSFLFLRGRCPGCGTRISWQYPAVEALTALLFVVTVWHLGPGSAGLLALVFTAVLIAASGIDARTTLLPDQLTLPLLWLGLLVNIPGTFTDLQSAVIGAAAGYLTLWLIFHGFRLLTGKEGMGFGDFKLLAALGAWLGWQALPVILLLASLVGAVVGIALILLRGRDRNIPIPFGPYLAAAGWLALIWGDELLALYFPQGF</sequence>
<feature type="transmembrane region" description="Helical" evidence="19">
    <location>
        <begin position="12"/>
        <end position="32"/>
    </location>
</feature>
<evidence type="ECO:0000259" key="20">
    <source>
        <dbReference type="Pfam" id="PF01478"/>
    </source>
</evidence>
<dbReference type="GO" id="GO:0004190">
    <property type="term" value="F:aspartic-type endopeptidase activity"/>
    <property type="evidence" value="ECO:0007669"/>
    <property type="project" value="UniProtKB-EC"/>
</dbReference>
<dbReference type="EC" id="3.4.23.43" evidence="15 18"/>
<evidence type="ECO:0000256" key="9">
    <source>
        <dbReference type="ARBA" id="ARBA00022692"/>
    </source>
</evidence>
<reference evidence="22 23" key="1">
    <citation type="submission" date="2015-04" db="EMBL/GenBank/DDBJ databases">
        <title>Complete Sequence for the Genome of the Thioalkalivibrio versutus D301.</title>
        <authorList>
            <person name="Mu T."/>
            <person name="Zhou J."/>
            <person name="Xu X."/>
        </authorList>
    </citation>
    <scope>NUCLEOTIDE SEQUENCE [LARGE SCALE GENOMIC DNA]</scope>
    <source>
        <strain evidence="22 23">D301</strain>
    </source>
</reference>
<evidence type="ECO:0000256" key="14">
    <source>
        <dbReference type="ARBA" id="ARBA00050401"/>
    </source>
</evidence>
<evidence type="ECO:0000256" key="7">
    <source>
        <dbReference type="ARBA" id="ARBA00022679"/>
    </source>
</evidence>
<keyword evidence="5 18" id="KW-0489">Methyltransferase</keyword>
<dbReference type="PANTHER" id="PTHR30487">
    <property type="entry name" value="TYPE 4 PREPILIN-LIKE PROTEINS LEADER PEPTIDE-PROCESSING ENZYME"/>
    <property type="match status" value="1"/>
</dbReference>
<keyword evidence="10 18" id="KW-0378">Hydrolase</keyword>
<comment type="similarity">
    <text evidence="2 17">Belongs to the peptidase A24 family.</text>
</comment>
<comment type="function">
    <text evidence="18">Plays an essential role in type IV pili and type II pseudopili formation by proteolytically removing the leader sequence from substrate proteins and subsequently monomethylating the alpha-amino group of the newly exposed N-terminal phenylalanine.</text>
</comment>
<dbReference type="PATRIC" id="fig|106634.4.peg.458"/>
<dbReference type="PRINTS" id="PR00864">
    <property type="entry name" value="PREPILNPTASE"/>
</dbReference>
<dbReference type="GO" id="GO:0008168">
    <property type="term" value="F:methyltransferase activity"/>
    <property type="evidence" value="ECO:0007669"/>
    <property type="project" value="UniProtKB-KW"/>
</dbReference>
<name>A0A0G3FZB6_9GAMM</name>
<dbReference type="InterPro" id="IPR000045">
    <property type="entry name" value="Prepilin_IV_endopep_pep"/>
</dbReference>
<evidence type="ECO:0000313" key="23">
    <source>
        <dbReference type="Proteomes" id="UP000064201"/>
    </source>
</evidence>
<evidence type="ECO:0000256" key="2">
    <source>
        <dbReference type="ARBA" id="ARBA00005801"/>
    </source>
</evidence>
<evidence type="ECO:0000313" key="22">
    <source>
        <dbReference type="EMBL" id="AKJ94268.1"/>
    </source>
</evidence>
<dbReference type="AlphaFoldDB" id="A0A0G3FZB6"/>
<protein>
    <recommendedName>
        <fullName evidence="16 18">Prepilin leader peptidase/N-methyltransferase</fullName>
        <ecNumber evidence="18">2.1.1.-</ecNumber>
        <ecNumber evidence="15 18">3.4.23.43</ecNumber>
    </recommendedName>
</protein>
<evidence type="ECO:0000256" key="4">
    <source>
        <dbReference type="ARBA" id="ARBA00022519"/>
    </source>
</evidence>
<dbReference type="Proteomes" id="UP000064201">
    <property type="component" value="Chromosome"/>
</dbReference>
<evidence type="ECO:0000256" key="17">
    <source>
        <dbReference type="RuleBase" id="RU003793"/>
    </source>
</evidence>
<dbReference type="EMBL" id="CP011367">
    <property type="protein sequence ID" value="AKJ94268.1"/>
    <property type="molecule type" value="Genomic_DNA"/>
</dbReference>
<feature type="transmembrane region" description="Helical" evidence="19">
    <location>
        <begin position="181"/>
        <end position="203"/>
    </location>
</feature>
<keyword evidence="12 19" id="KW-0472">Membrane</keyword>
<proteinExistence type="inferred from homology"/>
<keyword evidence="3" id="KW-1003">Cell membrane</keyword>
<feature type="transmembrane region" description="Helical" evidence="19">
    <location>
        <begin position="215"/>
        <end position="248"/>
    </location>
</feature>
<dbReference type="PANTHER" id="PTHR30487:SF0">
    <property type="entry name" value="PREPILIN LEADER PEPTIDASE_N-METHYLTRANSFERASE-RELATED"/>
    <property type="match status" value="1"/>
</dbReference>
<feature type="transmembrane region" description="Helical" evidence="19">
    <location>
        <begin position="260"/>
        <end position="283"/>
    </location>
</feature>
<dbReference type="Pfam" id="PF06750">
    <property type="entry name" value="A24_N_bact"/>
    <property type="match status" value="1"/>
</dbReference>
<evidence type="ECO:0000259" key="21">
    <source>
        <dbReference type="Pfam" id="PF06750"/>
    </source>
</evidence>
<keyword evidence="9 18" id="KW-0812">Transmembrane</keyword>
<dbReference type="KEGG" id="tvr:TVD_02255"/>
<evidence type="ECO:0000256" key="3">
    <source>
        <dbReference type="ARBA" id="ARBA00022475"/>
    </source>
</evidence>
<comment type="catalytic activity">
    <reaction evidence="14 18">
        <text>Typically cleaves a -Gly-|-Phe- bond to release an N-terminal, basic peptide of 5-8 residues from type IV prepilin, and then N-methylates the new N-terminal amino group, the methyl donor being S-adenosyl-L-methionine.</text>
        <dbReference type="EC" id="3.4.23.43"/>
    </reaction>
</comment>
<keyword evidence="8" id="KW-0949">S-adenosyl-L-methionine</keyword>
<dbReference type="OrthoDB" id="9789291at2"/>
<evidence type="ECO:0000256" key="10">
    <source>
        <dbReference type="ARBA" id="ARBA00022801"/>
    </source>
</evidence>
<dbReference type="STRING" id="106634.TVD_02255"/>
<dbReference type="InterPro" id="IPR050882">
    <property type="entry name" value="Prepilin_peptidase/N-MTase"/>
</dbReference>
<dbReference type="GO" id="GO:0005886">
    <property type="term" value="C:plasma membrane"/>
    <property type="evidence" value="ECO:0007669"/>
    <property type="project" value="UniProtKB-SubCell"/>
</dbReference>
<dbReference type="Pfam" id="PF01478">
    <property type="entry name" value="Peptidase_A24"/>
    <property type="match status" value="1"/>
</dbReference>
<keyword evidence="23" id="KW-1185">Reference proteome</keyword>
<dbReference type="InterPro" id="IPR010627">
    <property type="entry name" value="Prepilin_pept_A24_N"/>
</dbReference>
<evidence type="ECO:0000256" key="18">
    <source>
        <dbReference type="RuleBase" id="RU003794"/>
    </source>
</evidence>
<evidence type="ECO:0000256" key="16">
    <source>
        <dbReference type="ARBA" id="ARBA00071870"/>
    </source>
</evidence>
<accession>A0A0G3FZB6</accession>